<dbReference type="Proteomes" id="UP000053660">
    <property type="component" value="Unassembled WGS sequence"/>
</dbReference>
<accession>A0A0B1T751</accession>
<dbReference type="OrthoDB" id="5870405at2759"/>
<evidence type="ECO:0000313" key="2">
    <source>
        <dbReference type="Proteomes" id="UP000053660"/>
    </source>
</evidence>
<dbReference type="EMBL" id="KN552272">
    <property type="protein sequence ID" value="KHJ91185.1"/>
    <property type="molecule type" value="Genomic_DNA"/>
</dbReference>
<dbReference type="AlphaFoldDB" id="A0A0B1T751"/>
<keyword evidence="2" id="KW-1185">Reference proteome</keyword>
<name>A0A0B1T751_OESDE</name>
<sequence>MKNYLRIALEEMGISRPRNLSCEEMVSRITEIVLSDKRESVDELVDVITKVRDLIAFDNLRTKNANIKESFRRTREFLKTVHNGYLEFIKSFDMVNSADASKWHEAAQKIEVELPMRTYKFLQKQHLDRLIKEYFACKKKILDIDGRERAFCLSSVWGQVIEDVPVPDRLADILHDLHSIRLGTLGFEVAREITRGSYTPSQETLHCFEQQLKMNCNEGKANCKSRVMEHIYNAVALEAVQSILRKK</sequence>
<proteinExistence type="predicted"/>
<organism evidence="1 2">
    <name type="scientific">Oesophagostomum dentatum</name>
    <name type="common">Nodular worm</name>
    <dbReference type="NCBI Taxonomy" id="61180"/>
    <lineage>
        <taxon>Eukaryota</taxon>
        <taxon>Metazoa</taxon>
        <taxon>Ecdysozoa</taxon>
        <taxon>Nematoda</taxon>
        <taxon>Chromadorea</taxon>
        <taxon>Rhabditida</taxon>
        <taxon>Rhabditina</taxon>
        <taxon>Rhabditomorpha</taxon>
        <taxon>Strongyloidea</taxon>
        <taxon>Strongylidae</taxon>
        <taxon>Oesophagostomum</taxon>
    </lineage>
</organism>
<reference evidence="1 2" key="1">
    <citation type="submission" date="2014-03" db="EMBL/GenBank/DDBJ databases">
        <title>Draft genome of the hookworm Oesophagostomum dentatum.</title>
        <authorList>
            <person name="Mitreva M."/>
        </authorList>
    </citation>
    <scope>NUCLEOTIDE SEQUENCE [LARGE SCALE GENOMIC DNA]</scope>
    <source>
        <strain evidence="1 2">OD-Hann</strain>
    </source>
</reference>
<evidence type="ECO:0000313" key="1">
    <source>
        <dbReference type="EMBL" id="KHJ91185.1"/>
    </source>
</evidence>
<protein>
    <submittedName>
        <fullName evidence="1">Uncharacterized protein</fullName>
    </submittedName>
</protein>
<gene>
    <name evidence="1" type="ORF">OESDEN_08955</name>
</gene>
<feature type="non-terminal residue" evidence="1">
    <location>
        <position position="247"/>
    </location>
</feature>